<dbReference type="RefSeq" id="WP_139064526.1">
    <property type="nucleotide sequence ID" value="NZ_CP040812.1"/>
</dbReference>
<dbReference type="GO" id="GO:0003677">
    <property type="term" value="F:DNA binding"/>
    <property type="evidence" value="ECO:0007669"/>
    <property type="project" value="InterPro"/>
</dbReference>
<reference evidence="2 3" key="1">
    <citation type="submission" date="2019-06" db="EMBL/GenBank/DDBJ databases">
        <title>Complete genome sequence of Antarcticibacterium flavum KCTC 52984T from an Antarctic marine sediment.</title>
        <authorList>
            <person name="Lee Y.M."/>
            <person name="Shin S.C."/>
        </authorList>
    </citation>
    <scope>NUCLEOTIDE SEQUENCE [LARGE SCALE GENOMIC DNA]</scope>
    <source>
        <strain evidence="2 3">KCTC 52984</strain>
    </source>
</reference>
<organism evidence="2 3">
    <name type="scientific">Antarcticibacterium flavum</name>
    <dbReference type="NCBI Taxonomy" id="2058175"/>
    <lineage>
        <taxon>Bacteria</taxon>
        <taxon>Pseudomonadati</taxon>
        <taxon>Bacteroidota</taxon>
        <taxon>Flavobacteriia</taxon>
        <taxon>Flavobacteriales</taxon>
        <taxon>Flavobacteriaceae</taxon>
        <taxon>Antarcticibacterium</taxon>
    </lineage>
</organism>
<evidence type="ECO:0000313" key="3">
    <source>
        <dbReference type="Proteomes" id="UP000309016"/>
    </source>
</evidence>
<name>A0A5B7WXM2_9FLAO</name>
<protein>
    <submittedName>
        <fullName evidence="2">Transposase</fullName>
    </submittedName>
</protein>
<feature type="domain" description="Transposase IS4-like" evidence="1">
    <location>
        <begin position="33"/>
        <end position="116"/>
    </location>
</feature>
<dbReference type="Proteomes" id="UP000309016">
    <property type="component" value="Chromosome"/>
</dbReference>
<sequence>MKCEDGTMEVGSIEITPFKRQSPSNKAQTYRLVVKRKPKKDRQIDLITQDIYDYRAIITNDFDLDTKGVAAFYNQRGNMERQFDILKNDFGWNNMPFSSLNKNLVFLYFTAICRNLYNKIIQHFSKTNRYLKPTYRMKKFIFRFIILPAKWIKQSRQLKLRIYSYNHYQT</sequence>
<dbReference type="AlphaFoldDB" id="A0A5B7WXM2"/>
<accession>A0A5B7WXM2</accession>
<dbReference type="OrthoDB" id="1376257at2"/>
<evidence type="ECO:0000259" key="1">
    <source>
        <dbReference type="Pfam" id="PF01609"/>
    </source>
</evidence>
<keyword evidence="3" id="KW-1185">Reference proteome</keyword>
<dbReference type="GO" id="GO:0004803">
    <property type="term" value="F:transposase activity"/>
    <property type="evidence" value="ECO:0007669"/>
    <property type="project" value="InterPro"/>
</dbReference>
<dbReference type="KEGG" id="afla:FHG64_00015"/>
<dbReference type="Pfam" id="PF01609">
    <property type="entry name" value="DDE_Tnp_1"/>
    <property type="match status" value="1"/>
</dbReference>
<dbReference type="EMBL" id="CP040812">
    <property type="protein sequence ID" value="QCY67909.1"/>
    <property type="molecule type" value="Genomic_DNA"/>
</dbReference>
<gene>
    <name evidence="2" type="ORF">FHG64_00015</name>
</gene>
<dbReference type="GO" id="GO:0006313">
    <property type="term" value="P:DNA transposition"/>
    <property type="evidence" value="ECO:0007669"/>
    <property type="project" value="InterPro"/>
</dbReference>
<proteinExistence type="predicted"/>
<dbReference type="InterPro" id="IPR002559">
    <property type="entry name" value="Transposase_11"/>
</dbReference>
<evidence type="ECO:0000313" key="2">
    <source>
        <dbReference type="EMBL" id="QCY67909.1"/>
    </source>
</evidence>